<name>A0A6N9HMB3_9BURK</name>
<dbReference type="EMBL" id="WWCJ01000016">
    <property type="protein sequence ID" value="MYN04417.1"/>
    <property type="molecule type" value="Genomic_DNA"/>
</dbReference>
<proteinExistence type="predicted"/>
<reference evidence="1 2" key="1">
    <citation type="submission" date="2019-12" db="EMBL/GenBank/DDBJ databases">
        <title>Novel species isolated from a subtropical stream in China.</title>
        <authorList>
            <person name="Lu H."/>
        </authorList>
    </citation>
    <scope>NUCLEOTIDE SEQUENCE [LARGE SCALE GENOMIC DNA]</scope>
    <source>
        <strain evidence="1 2">DS3</strain>
    </source>
</reference>
<dbReference type="RefSeq" id="WP_161027373.1">
    <property type="nucleotide sequence ID" value="NZ_WWCJ01000016.1"/>
</dbReference>
<protein>
    <submittedName>
        <fullName evidence="1">Uncharacterized protein</fullName>
    </submittedName>
</protein>
<sequence length="105" mass="10939">MRDVTPKFRCAVCRRGVLNRAVARCLYCGADLPQEVRLAPELVAQREANLARAEAARARLAQPAPQQAAEGTGIGPLDVIEGIDAAAGLADMIGDGISAIGDLLS</sequence>
<gene>
    <name evidence="1" type="ORF">GTP41_20205</name>
</gene>
<dbReference type="Proteomes" id="UP000448575">
    <property type="component" value="Unassembled WGS sequence"/>
</dbReference>
<evidence type="ECO:0000313" key="2">
    <source>
        <dbReference type="Proteomes" id="UP000448575"/>
    </source>
</evidence>
<organism evidence="1 2">
    <name type="scientific">Pseudoduganella guangdongensis</name>
    <dbReference type="NCBI Taxonomy" id="2692179"/>
    <lineage>
        <taxon>Bacteria</taxon>
        <taxon>Pseudomonadati</taxon>
        <taxon>Pseudomonadota</taxon>
        <taxon>Betaproteobacteria</taxon>
        <taxon>Burkholderiales</taxon>
        <taxon>Oxalobacteraceae</taxon>
        <taxon>Telluria group</taxon>
        <taxon>Pseudoduganella</taxon>
    </lineage>
</organism>
<keyword evidence="2" id="KW-1185">Reference proteome</keyword>
<dbReference type="AlphaFoldDB" id="A0A6N9HMB3"/>
<comment type="caution">
    <text evidence="1">The sequence shown here is derived from an EMBL/GenBank/DDBJ whole genome shotgun (WGS) entry which is preliminary data.</text>
</comment>
<accession>A0A6N9HMB3</accession>
<evidence type="ECO:0000313" key="1">
    <source>
        <dbReference type="EMBL" id="MYN04417.1"/>
    </source>
</evidence>